<gene>
    <name evidence="12" type="ORF">UREG_02941</name>
</gene>
<dbReference type="KEGG" id="ure:UREG_02941"/>
<comment type="function">
    <text evidence="9">Transcription factor that specifically regulates the neosartoricin B biosynthesis gene cluster.</text>
</comment>
<dbReference type="InterPro" id="IPR007219">
    <property type="entry name" value="XnlR_reg_dom"/>
</dbReference>
<evidence type="ECO:0000256" key="1">
    <source>
        <dbReference type="ARBA" id="ARBA00004123"/>
    </source>
</evidence>
<keyword evidence="6" id="KW-0804">Transcription</keyword>
<dbReference type="GeneID" id="8442078"/>
<evidence type="ECO:0000256" key="9">
    <source>
        <dbReference type="ARBA" id="ARBA00045154"/>
    </source>
</evidence>
<sequence length="1095" mass="121397">MSYPDGSPPHAAEGLLLGGTTANSVSGIPTEIDASPPHSAPSSNLSVAKPPPRRKHYTIGGGKQITRTRVSYSCHTCRRRKVKCDKTHPVCGNCLKNGSECIYDSRSLLHQNRPSHEPQNRVKRRREAPTSSEASLADILSPYTGLQGSHGKGDQKSGSEEIAVRLDRLTCMIERLSRTNGSLTPQESEPLFQGVRSLYEASEQASPEVRQFQRIPSSTSSRSLSRQSSPRRPAENGSNEDFPIPAGLSTDLVDPVGALNLGHLSLEDGGKSRYVGTTYWAYISDEINELNQLLRDQSRTQQQPLASPESLHDIGSDHTPPLSAHYDAESGHRRMRSKDEPRELFSRDDSPLSSDRPIETDMLEHVPTRWQSNILYKGFMSGIHAISPVVHPPTVLALYQAFWEWYGNRGLTRNSFPDPSFIPLLYAIWYGGSVTISLRTIHSEFDVENRADLSERFHDEVTRWLKKVSFPRSSTLHGLAAFLLVQTILSKEEEPLTSSLFISLALRVAQTMGLHRDPAQFGIPPCEAENRRRLWWHIVHMDGVVAMSSGLPPLVSDENYWDVRITSDVKDTLLGTPEAVEYERAVNESRRKPDRPNNPDICGNSLVNVYYICAKGKYVMARAIRKVLRIQLGTKPVTRQDMEDLRSILMDLQAKLHALVDRIPIPKTDASRTSLAYSTSPIGSTSIKPDLPNGGPGCHEQYHTSVLAAFHNALRHCHGFMEKFISLATDPDFQPFQWSWPGNHQPMHATMIMLIDLYERPNTPEAPISRAFIDKIFSLSGPDGGVVGGEDGISTARPLKDGGREAWDMMRRLREKAWQKAGLNPKVFWTEQAQVQAGVSRDFTATTFSTQPRPVSSGTKEQTSSPTNFADSYYAMINHSYENHQPLQRLSMERDRPRESLNIGTSRGDNAPQQVPALWPTTGPGPNATPQLSADAPLWPSAQPLSEPTAFNPGYGELQAGGSGEKVGFSDSPNDHSHHHHSTHQVQKLSSADSQNAHRPRPNQAMGPLFAPGVAGQIGNQPFDPNVNFDWDQWDAVFGQYLPVVDGFMDLDVEDNRAQRHGEVPLSRLPVMSGEPGLEGCTQSGGDMRNWADFG</sequence>
<feature type="region of interest" description="Disordered" evidence="10">
    <location>
        <begin position="1"/>
        <end position="59"/>
    </location>
</feature>
<dbReference type="HOGENOM" id="CLU_006197_0_0_1"/>
<evidence type="ECO:0000256" key="6">
    <source>
        <dbReference type="ARBA" id="ARBA00023163"/>
    </source>
</evidence>
<dbReference type="PANTHER" id="PTHR31001:SF79">
    <property type="entry name" value="ZN(II)2CYS6 TRANSCRIPTION FACTOR (EUROFUNG)"/>
    <property type="match status" value="1"/>
</dbReference>
<feature type="compositionally biased region" description="Polar residues" evidence="10">
    <location>
        <begin position="902"/>
        <end position="913"/>
    </location>
</feature>
<dbReference type="RefSeq" id="XP_002543425.1">
    <property type="nucleotide sequence ID" value="XM_002543379.1"/>
</dbReference>
<accession>C4JIT0</accession>
<dbReference type="SMART" id="SM00906">
    <property type="entry name" value="Fungal_trans"/>
    <property type="match status" value="1"/>
</dbReference>
<evidence type="ECO:0000256" key="3">
    <source>
        <dbReference type="ARBA" id="ARBA00022723"/>
    </source>
</evidence>
<name>C4JIT0_UNCRE</name>
<keyword evidence="5" id="KW-0238">DNA-binding</keyword>
<feature type="compositionally biased region" description="Basic and acidic residues" evidence="10">
    <location>
        <begin position="326"/>
        <end position="358"/>
    </location>
</feature>
<feature type="region of interest" description="Disordered" evidence="10">
    <location>
        <begin position="111"/>
        <end position="160"/>
    </location>
</feature>
<feature type="compositionally biased region" description="Low complexity" evidence="10">
    <location>
        <begin position="214"/>
        <end position="231"/>
    </location>
</feature>
<dbReference type="OMA" id="ARGKYTM"/>
<dbReference type="Gene3D" id="4.10.240.10">
    <property type="entry name" value="Zn(2)-C6 fungal-type DNA-binding domain"/>
    <property type="match status" value="1"/>
</dbReference>
<dbReference type="GO" id="GO:0003677">
    <property type="term" value="F:DNA binding"/>
    <property type="evidence" value="ECO:0007669"/>
    <property type="project" value="UniProtKB-KW"/>
</dbReference>
<dbReference type="EMBL" id="CH476615">
    <property type="protein sequence ID" value="EEP78092.1"/>
    <property type="molecule type" value="Genomic_DNA"/>
</dbReference>
<dbReference type="GO" id="GO:0006351">
    <property type="term" value="P:DNA-templated transcription"/>
    <property type="evidence" value="ECO:0007669"/>
    <property type="project" value="InterPro"/>
</dbReference>
<dbReference type="InterPro" id="IPR036864">
    <property type="entry name" value="Zn2-C6_fun-type_DNA-bd_sf"/>
</dbReference>
<dbReference type="SMART" id="SM00066">
    <property type="entry name" value="GAL4"/>
    <property type="match status" value="1"/>
</dbReference>
<feature type="compositionally biased region" description="Basic and acidic residues" evidence="10">
    <location>
        <begin position="151"/>
        <end position="160"/>
    </location>
</feature>
<evidence type="ECO:0000313" key="13">
    <source>
        <dbReference type="Proteomes" id="UP000002058"/>
    </source>
</evidence>
<keyword evidence="3" id="KW-0479">Metal-binding</keyword>
<keyword evidence="4" id="KW-0805">Transcription regulation</keyword>
<evidence type="ECO:0000256" key="2">
    <source>
        <dbReference type="ARBA" id="ARBA00018346"/>
    </source>
</evidence>
<dbReference type="GO" id="GO:0005634">
    <property type="term" value="C:nucleus"/>
    <property type="evidence" value="ECO:0007669"/>
    <property type="project" value="UniProtKB-SubCell"/>
</dbReference>
<feature type="region of interest" description="Disordered" evidence="10">
    <location>
        <begin position="297"/>
        <end position="358"/>
    </location>
</feature>
<dbReference type="CDD" id="cd00067">
    <property type="entry name" value="GAL4"/>
    <property type="match status" value="1"/>
</dbReference>
<evidence type="ECO:0000256" key="4">
    <source>
        <dbReference type="ARBA" id="ARBA00023015"/>
    </source>
</evidence>
<feature type="region of interest" description="Disordered" evidence="10">
    <location>
        <begin position="203"/>
        <end position="248"/>
    </location>
</feature>
<evidence type="ECO:0000256" key="8">
    <source>
        <dbReference type="ARBA" id="ARBA00031692"/>
    </source>
</evidence>
<evidence type="ECO:0000256" key="10">
    <source>
        <dbReference type="SAM" id="MobiDB-lite"/>
    </source>
</evidence>
<dbReference type="Proteomes" id="UP000002058">
    <property type="component" value="Unassembled WGS sequence"/>
</dbReference>
<dbReference type="PROSITE" id="PS50048">
    <property type="entry name" value="ZN2_CY6_FUNGAL_2"/>
    <property type="match status" value="1"/>
</dbReference>
<dbReference type="GO" id="GO:0008270">
    <property type="term" value="F:zinc ion binding"/>
    <property type="evidence" value="ECO:0007669"/>
    <property type="project" value="InterPro"/>
</dbReference>
<keyword evidence="7" id="KW-0539">Nucleus</keyword>
<comment type="subcellular location">
    <subcellularLocation>
        <location evidence="1">Nucleus</location>
    </subcellularLocation>
</comment>
<proteinExistence type="predicted"/>
<organism evidence="12 13">
    <name type="scientific">Uncinocarpus reesii (strain UAMH 1704)</name>
    <dbReference type="NCBI Taxonomy" id="336963"/>
    <lineage>
        <taxon>Eukaryota</taxon>
        <taxon>Fungi</taxon>
        <taxon>Dikarya</taxon>
        <taxon>Ascomycota</taxon>
        <taxon>Pezizomycotina</taxon>
        <taxon>Eurotiomycetes</taxon>
        <taxon>Eurotiomycetidae</taxon>
        <taxon>Onygenales</taxon>
        <taxon>Onygenaceae</taxon>
        <taxon>Uncinocarpus</taxon>
    </lineage>
</organism>
<evidence type="ECO:0000313" key="12">
    <source>
        <dbReference type="EMBL" id="EEP78092.1"/>
    </source>
</evidence>
<evidence type="ECO:0000256" key="5">
    <source>
        <dbReference type="ARBA" id="ARBA00023125"/>
    </source>
</evidence>
<feature type="region of interest" description="Disordered" evidence="10">
    <location>
        <begin position="847"/>
        <end position="867"/>
    </location>
</feature>
<dbReference type="InterPro" id="IPR001138">
    <property type="entry name" value="Zn2Cys6_DnaBD"/>
</dbReference>
<feature type="region of interest" description="Disordered" evidence="10">
    <location>
        <begin position="899"/>
        <end position="1017"/>
    </location>
</feature>
<dbReference type="Pfam" id="PF00172">
    <property type="entry name" value="Zn_clus"/>
    <property type="match status" value="1"/>
</dbReference>
<dbReference type="InParanoid" id="C4JIT0"/>
<keyword evidence="13" id="KW-1185">Reference proteome</keyword>
<feature type="domain" description="Zn(2)-C6 fungal-type" evidence="11">
    <location>
        <begin position="73"/>
        <end position="103"/>
    </location>
</feature>
<dbReference type="PROSITE" id="PS00463">
    <property type="entry name" value="ZN2_CY6_FUNGAL_1"/>
    <property type="match status" value="1"/>
</dbReference>
<feature type="compositionally biased region" description="Polar residues" evidence="10">
    <location>
        <begin position="985"/>
        <end position="997"/>
    </location>
</feature>
<dbReference type="eggNOG" id="ENOG502QVPF">
    <property type="taxonomic scope" value="Eukaryota"/>
</dbReference>
<evidence type="ECO:0000256" key="7">
    <source>
        <dbReference type="ARBA" id="ARBA00023242"/>
    </source>
</evidence>
<dbReference type="InterPro" id="IPR050613">
    <property type="entry name" value="Sec_Metabolite_Reg"/>
</dbReference>
<dbReference type="PANTHER" id="PTHR31001">
    <property type="entry name" value="UNCHARACTERIZED TRANSCRIPTIONAL REGULATORY PROTEIN"/>
    <property type="match status" value="1"/>
</dbReference>
<dbReference type="VEuPathDB" id="FungiDB:UREG_02941"/>
<dbReference type="AlphaFoldDB" id="C4JIT0"/>
<dbReference type="CDD" id="cd12148">
    <property type="entry name" value="fungal_TF_MHR"/>
    <property type="match status" value="1"/>
</dbReference>
<protein>
    <recommendedName>
        <fullName evidence="2">C6 finger domain transcription factor nscR</fullName>
    </recommendedName>
    <alternativeName>
        <fullName evidence="8">Neosartiricin B biosynthesis protein R</fullName>
    </alternativeName>
</protein>
<reference evidence="13" key="1">
    <citation type="journal article" date="2009" name="Genome Res.">
        <title>Comparative genomic analyses of the human fungal pathogens Coccidioides and their relatives.</title>
        <authorList>
            <person name="Sharpton T.J."/>
            <person name="Stajich J.E."/>
            <person name="Rounsley S.D."/>
            <person name="Gardner M.J."/>
            <person name="Wortman J.R."/>
            <person name="Jordar V.S."/>
            <person name="Maiti R."/>
            <person name="Kodira C.D."/>
            <person name="Neafsey D.E."/>
            <person name="Zeng Q."/>
            <person name="Hung C.-Y."/>
            <person name="McMahan C."/>
            <person name="Muszewska A."/>
            <person name="Grynberg M."/>
            <person name="Mandel M.A."/>
            <person name="Kellner E.M."/>
            <person name="Barker B.M."/>
            <person name="Galgiani J.N."/>
            <person name="Orbach M.J."/>
            <person name="Kirkland T.N."/>
            <person name="Cole G.T."/>
            <person name="Henn M.R."/>
            <person name="Birren B.W."/>
            <person name="Taylor J.W."/>
        </authorList>
    </citation>
    <scope>NUCLEOTIDE SEQUENCE [LARGE SCALE GENOMIC DNA]</scope>
    <source>
        <strain evidence="13">UAMH 1704</strain>
    </source>
</reference>
<dbReference type="OrthoDB" id="3989227at2759"/>
<dbReference type="Pfam" id="PF04082">
    <property type="entry name" value="Fungal_trans"/>
    <property type="match status" value="1"/>
</dbReference>
<dbReference type="GO" id="GO:0000981">
    <property type="term" value="F:DNA-binding transcription factor activity, RNA polymerase II-specific"/>
    <property type="evidence" value="ECO:0007669"/>
    <property type="project" value="InterPro"/>
</dbReference>
<evidence type="ECO:0000259" key="11">
    <source>
        <dbReference type="PROSITE" id="PS50048"/>
    </source>
</evidence>
<dbReference type="STRING" id="336963.C4JIT0"/>
<dbReference type="SUPFAM" id="SSF57701">
    <property type="entry name" value="Zn2/Cys6 DNA-binding domain"/>
    <property type="match status" value="1"/>
</dbReference>